<dbReference type="RefSeq" id="WP_075011586.1">
    <property type="nucleotide sequence ID" value="NZ_FOWE01000001.1"/>
</dbReference>
<feature type="transmembrane region" description="Helical" evidence="1">
    <location>
        <begin position="164"/>
        <end position="185"/>
    </location>
</feature>
<feature type="transmembrane region" description="Helical" evidence="1">
    <location>
        <begin position="80"/>
        <end position="102"/>
    </location>
</feature>
<name>A0A1I5C644_9ACTN</name>
<feature type="transmembrane region" description="Helical" evidence="1">
    <location>
        <begin position="434"/>
        <end position="453"/>
    </location>
</feature>
<dbReference type="OrthoDB" id="2014935at2"/>
<dbReference type="Proteomes" id="UP000183642">
    <property type="component" value="Unassembled WGS sequence"/>
</dbReference>
<dbReference type="EMBL" id="FOWE01000001">
    <property type="protein sequence ID" value="SFN82286.1"/>
    <property type="molecule type" value="Genomic_DNA"/>
</dbReference>
<keyword evidence="1" id="KW-1133">Transmembrane helix</keyword>
<evidence type="ECO:0000313" key="3">
    <source>
        <dbReference type="Proteomes" id="UP000183642"/>
    </source>
</evidence>
<protein>
    <submittedName>
        <fullName evidence="2">ABC-2 type transport system permease protein</fullName>
    </submittedName>
</protein>
<feature type="transmembrane region" description="Helical" evidence="1">
    <location>
        <begin position="238"/>
        <end position="260"/>
    </location>
</feature>
<evidence type="ECO:0000313" key="2">
    <source>
        <dbReference type="EMBL" id="SFN82286.1"/>
    </source>
</evidence>
<reference evidence="3" key="1">
    <citation type="submission" date="2016-10" db="EMBL/GenBank/DDBJ databases">
        <authorList>
            <person name="Varghese N."/>
            <person name="Submissions S."/>
        </authorList>
    </citation>
    <scope>NUCLEOTIDE SEQUENCE [LARGE SCALE GENOMIC DNA]</scope>
    <source>
        <strain evidence="3">DSM 43161</strain>
    </source>
</reference>
<feature type="transmembrane region" description="Helical" evidence="1">
    <location>
        <begin position="298"/>
        <end position="323"/>
    </location>
</feature>
<feature type="transmembrane region" description="Helical" evidence="1">
    <location>
        <begin position="503"/>
        <end position="524"/>
    </location>
</feature>
<feature type="transmembrane region" description="Helical" evidence="1">
    <location>
        <begin position="460"/>
        <end position="483"/>
    </location>
</feature>
<feature type="transmembrane region" description="Helical" evidence="1">
    <location>
        <begin position="386"/>
        <end position="414"/>
    </location>
</feature>
<gene>
    <name evidence="2" type="ORF">SAMN05660359_00110</name>
</gene>
<feature type="transmembrane region" description="Helical" evidence="1">
    <location>
        <begin position="343"/>
        <end position="365"/>
    </location>
</feature>
<feature type="transmembrane region" description="Helical" evidence="1">
    <location>
        <begin position="131"/>
        <end position="152"/>
    </location>
</feature>
<keyword evidence="1" id="KW-0812">Transmembrane</keyword>
<feature type="transmembrane region" description="Helical" evidence="1">
    <location>
        <begin position="26"/>
        <end position="48"/>
    </location>
</feature>
<organism evidence="2 3">
    <name type="scientific">Geodermatophilus obscurus</name>
    <dbReference type="NCBI Taxonomy" id="1861"/>
    <lineage>
        <taxon>Bacteria</taxon>
        <taxon>Bacillati</taxon>
        <taxon>Actinomycetota</taxon>
        <taxon>Actinomycetes</taxon>
        <taxon>Geodermatophilales</taxon>
        <taxon>Geodermatophilaceae</taxon>
        <taxon>Geodermatophilus</taxon>
    </lineage>
</organism>
<keyword evidence="3" id="KW-1185">Reference proteome</keyword>
<keyword evidence="1" id="KW-0472">Membrane</keyword>
<dbReference type="AlphaFoldDB" id="A0A1I5C644"/>
<feature type="transmembrane region" description="Helical" evidence="1">
    <location>
        <begin position="197"/>
        <end position="218"/>
    </location>
</feature>
<evidence type="ECO:0000256" key="1">
    <source>
        <dbReference type="SAM" id="Phobius"/>
    </source>
</evidence>
<sequence length="532" mass="52465">MRAPRTTLSGTGPLVRFALRRDRVRLPVWIGVGAGLVATQSVSSQALYDSPQDLAAYAASVGANAATIALSGPPVGLVTVAGAVAFEISSFVVVLTALMAAATTGRHTRADEEAGRAELVRAARVGRHAPLAAAVLVAAAACLAMALAIGTAATATGLPADGSFLLGASVGAAGLVFTGVTAVAVQVAASARAAQGAVAAVLGAAFVLRALGDVQGSWPVWTSPIGWAQATHPYSGNRVLPLALCLVATGVLLAVAVALLDRRDLGSGLLAARPGPASAPWSLRSPLGLAVRLHRGAFAGWTAGLALLGVALGGLAGSVETLFGDNPEARAFLPDAASVVDAYLATALSMAALLSGAYAASAVLRARAEEAAGRAEPVLATATGRVAWLGGHAAVALVGATLLLLVAGAAVGAVRALATGEPAELGRLLGATGAYLPAVWVLAGLAVALSGLLPRPAAALAWAAVAYVTVTTFFAASLDWPGWVDAASPLAWTPLVPVDDAAAAPLAVLTAVAAALLGAGLAGFRHRDLVAG</sequence>
<proteinExistence type="predicted"/>
<accession>A0A1I5C644</accession>